<keyword evidence="2" id="KW-0808">Transferase</keyword>
<organism evidence="5 6">
    <name type="scientific">Methylobacterium trifolii</name>
    <dbReference type="NCBI Taxonomy" id="1003092"/>
    <lineage>
        <taxon>Bacteria</taxon>
        <taxon>Pseudomonadati</taxon>
        <taxon>Pseudomonadota</taxon>
        <taxon>Alphaproteobacteria</taxon>
        <taxon>Hyphomicrobiales</taxon>
        <taxon>Methylobacteriaceae</taxon>
        <taxon>Methylobacterium</taxon>
    </lineage>
</organism>
<evidence type="ECO:0000313" key="6">
    <source>
        <dbReference type="Proteomes" id="UP001055057"/>
    </source>
</evidence>
<reference evidence="5" key="2">
    <citation type="submission" date="2021-08" db="EMBL/GenBank/DDBJ databases">
        <authorList>
            <person name="Tani A."/>
            <person name="Ola A."/>
            <person name="Ogura Y."/>
            <person name="Katsura K."/>
            <person name="Hayashi T."/>
        </authorList>
    </citation>
    <scope>NUCLEOTIDE SEQUENCE</scope>
    <source>
        <strain evidence="5">DSM 23632</strain>
    </source>
</reference>
<dbReference type="InterPro" id="IPR049625">
    <property type="entry name" value="Glyco_transf_61_cat"/>
</dbReference>
<keyword evidence="3" id="KW-0325">Glycoprotein</keyword>
<comment type="caution">
    <text evidence="5">The sequence shown here is derived from an EMBL/GenBank/DDBJ whole genome shotgun (WGS) entry which is preliminary data.</text>
</comment>
<dbReference type="Proteomes" id="UP001055057">
    <property type="component" value="Unassembled WGS sequence"/>
</dbReference>
<evidence type="ECO:0000313" key="5">
    <source>
        <dbReference type="EMBL" id="GJE60246.1"/>
    </source>
</evidence>
<dbReference type="EMBL" id="BPRB01000121">
    <property type="protein sequence ID" value="GJE60246.1"/>
    <property type="molecule type" value="Genomic_DNA"/>
</dbReference>
<dbReference type="Pfam" id="PF04577">
    <property type="entry name" value="Glyco_transf_61"/>
    <property type="match status" value="1"/>
</dbReference>
<dbReference type="InterPro" id="IPR007657">
    <property type="entry name" value="Glycosyltransferase_61"/>
</dbReference>
<feature type="domain" description="Glycosyltransferase 61 catalytic" evidence="4">
    <location>
        <begin position="167"/>
        <end position="339"/>
    </location>
</feature>
<keyword evidence="1" id="KW-0328">Glycosyltransferase</keyword>
<proteinExistence type="predicted"/>
<reference evidence="5" key="1">
    <citation type="journal article" date="2021" name="Front. Microbiol.">
        <title>Comprehensive Comparative Genomics and Phenotyping of Methylobacterium Species.</title>
        <authorList>
            <person name="Alessa O."/>
            <person name="Ogura Y."/>
            <person name="Fujitani Y."/>
            <person name="Takami H."/>
            <person name="Hayashi T."/>
            <person name="Sahin N."/>
            <person name="Tani A."/>
        </authorList>
    </citation>
    <scope>NUCLEOTIDE SEQUENCE</scope>
    <source>
        <strain evidence="5">DSM 23632</strain>
    </source>
</reference>
<protein>
    <recommendedName>
        <fullName evidence="4">Glycosyltransferase 61 catalytic domain-containing protein</fullName>
    </recommendedName>
</protein>
<dbReference type="PANTHER" id="PTHR20961">
    <property type="entry name" value="GLYCOSYLTRANSFERASE"/>
    <property type="match status" value="1"/>
</dbReference>
<accession>A0ABQ4U0D8</accession>
<dbReference type="RefSeq" id="WP_238182782.1">
    <property type="nucleotide sequence ID" value="NZ_BPRB01000121.1"/>
</dbReference>
<evidence type="ECO:0000259" key="4">
    <source>
        <dbReference type="Pfam" id="PF04577"/>
    </source>
</evidence>
<name>A0ABQ4U0D8_9HYPH</name>
<evidence type="ECO:0000256" key="2">
    <source>
        <dbReference type="ARBA" id="ARBA00022679"/>
    </source>
</evidence>
<evidence type="ECO:0000256" key="1">
    <source>
        <dbReference type="ARBA" id="ARBA00022676"/>
    </source>
</evidence>
<sequence>MTDSVRLEMTGFPGSFSARDHLASYRTVDRETVFAEASTDHVAIHVTEPGRKIAWSRNMRMDLCIGTDLDAFRDIHSRPAYNTSAYYLAAFRDAIVDVRTGFFLYDDRRAWSDSCFATIQHGPVHFSPAVEPRGDERWFSLAKANPATLDVGTPVMLLTHWGSLTNYGHWLANTLVAAYQVLPELQARRLALVCPSLSDRQKRELLLIGVPNGQIIETTAQYVKIPHFVYASAVSTIGNMAPAPVCMEMMQVLKGTVTRTPDQVAPEYLYVSRLGAAHSRIMRNEDELVAALAEIGVTTIRPHALSFDAQVRAFSRARLVIGQLGAALWNLPFAPRGGAFVEISTRNYASNEYVAISQLMGRCAVQIMVDRSAEDYRDDVAFAFDCPIAQTVEIAQTLMAELERS</sequence>
<keyword evidence="6" id="KW-1185">Reference proteome</keyword>
<gene>
    <name evidence="5" type="ORF">MPOCJGCO_2357</name>
</gene>
<evidence type="ECO:0000256" key="3">
    <source>
        <dbReference type="ARBA" id="ARBA00023180"/>
    </source>
</evidence>